<sequence>MAEMASASASLFSCSVTPMSGKQWSPCGCFAARARTQVGFFVFYCLRQQLCGHRTASKMKHVAAELPHVRSLPIETVRSINSAEKTLRSKPLVRAGSYSCIYSTHH</sequence>
<dbReference type="EMBL" id="KK852985">
    <property type="protein sequence ID" value="KDR12835.1"/>
    <property type="molecule type" value="Genomic_DNA"/>
</dbReference>
<evidence type="ECO:0000313" key="1">
    <source>
        <dbReference type="EMBL" id="KDR12835.1"/>
    </source>
</evidence>
<dbReference type="AlphaFoldDB" id="A0A067R1Q6"/>
<accession>A0A067R1Q6</accession>
<gene>
    <name evidence="1" type="ORF">L798_13255</name>
</gene>
<reference evidence="1 2" key="1">
    <citation type="journal article" date="2014" name="Nat. Commun.">
        <title>Molecular traces of alternative social organization in a termite genome.</title>
        <authorList>
            <person name="Terrapon N."/>
            <person name="Li C."/>
            <person name="Robertson H.M."/>
            <person name="Ji L."/>
            <person name="Meng X."/>
            <person name="Booth W."/>
            <person name="Chen Z."/>
            <person name="Childers C.P."/>
            <person name="Glastad K.M."/>
            <person name="Gokhale K."/>
            <person name="Gowin J."/>
            <person name="Gronenberg W."/>
            <person name="Hermansen R.A."/>
            <person name="Hu H."/>
            <person name="Hunt B.G."/>
            <person name="Huylmans A.K."/>
            <person name="Khalil S.M."/>
            <person name="Mitchell R.D."/>
            <person name="Munoz-Torres M.C."/>
            <person name="Mustard J.A."/>
            <person name="Pan H."/>
            <person name="Reese J.T."/>
            <person name="Scharf M.E."/>
            <person name="Sun F."/>
            <person name="Vogel H."/>
            <person name="Xiao J."/>
            <person name="Yang W."/>
            <person name="Yang Z."/>
            <person name="Yang Z."/>
            <person name="Zhou J."/>
            <person name="Zhu J."/>
            <person name="Brent C.S."/>
            <person name="Elsik C.G."/>
            <person name="Goodisman M.A."/>
            <person name="Liberles D.A."/>
            <person name="Roe R.M."/>
            <person name="Vargo E.L."/>
            <person name="Vilcinskas A."/>
            <person name="Wang J."/>
            <person name="Bornberg-Bauer E."/>
            <person name="Korb J."/>
            <person name="Zhang G."/>
            <person name="Liebig J."/>
        </authorList>
    </citation>
    <scope>NUCLEOTIDE SEQUENCE [LARGE SCALE GENOMIC DNA]</scope>
    <source>
        <tissue evidence="1">Whole organism</tissue>
    </source>
</reference>
<organism evidence="1 2">
    <name type="scientific">Zootermopsis nevadensis</name>
    <name type="common">Dampwood termite</name>
    <dbReference type="NCBI Taxonomy" id="136037"/>
    <lineage>
        <taxon>Eukaryota</taxon>
        <taxon>Metazoa</taxon>
        <taxon>Ecdysozoa</taxon>
        <taxon>Arthropoda</taxon>
        <taxon>Hexapoda</taxon>
        <taxon>Insecta</taxon>
        <taxon>Pterygota</taxon>
        <taxon>Neoptera</taxon>
        <taxon>Polyneoptera</taxon>
        <taxon>Dictyoptera</taxon>
        <taxon>Blattodea</taxon>
        <taxon>Blattoidea</taxon>
        <taxon>Termitoidae</taxon>
        <taxon>Termopsidae</taxon>
        <taxon>Zootermopsis</taxon>
    </lineage>
</organism>
<name>A0A067R1Q6_ZOONE</name>
<protein>
    <submittedName>
        <fullName evidence="1">Uncharacterized protein</fullName>
    </submittedName>
</protein>
<keyword evidence="2" id="KW-1185">Reference proteome</keyword>
<proteinExistence type="predicted"/>
<evidence type="ECO:0000313" key="2">
    <source>
        <dbReference type="Proteomes" id="UP000027135"/>
    </source>
</evidence>
<dbReference type="InParanoid" id="A0A067R1Q6"/>
<dbReference type="Proteomes" id="UP000027135">
    <property type="component" value="Unassembled WGS sequence"/>
</dbReference>